<sequence>MIASSRPVIRHRRPHSAGHSALVTLAVLAAGGAVLAPSAPALSAEPSAAVHQVRVTQVYAASTAVPAGTQVRTSLVVRSTSPTRQPRRTLRLYLAGAAGTYGLTTARTPSLAPGARATVRTTGLAPAKAPAGRYAVRACLGPLGSQVCRLSNATVTIAQAPFEVDPSSYDYGEVAVGASSTMTFRVTNHTDEVADTGGDPGGNPSFAFDFGAPAEDFTCLAPIPAGSSCTFSVTFAPQGTGPQSTTVKFFAGDQTLTVDLTGTGTPGDEPAPLLATPRNGRFKAFAG</sequence>
<dbReference type="Proteomes" id="UP001589750">
    <property type="component" value="Unassembled WGS sequence"/>
</dbReference>
<dbReference type="Gene3D" id="2.60.40.10">
    <property type="entry name" value="Immunoglobulins"/>
    <property type="match status" value="2"/>
</dbReference>
<proteinExistence type="predicted"/>
<gene>
    <name evidence="1" type="ORF">ACFFRI_07020</name>
</gene>
<organism evidence="1 2">
    <name type="scientific">Nocardioides plantarum</name>
    <dbReference type="NCBI Taxonomy" id="29299"/>
    <lineage>
        <taxon>Bacteria</taxon>
        <taxon>Bacillati</taxon>
        <taxon>Actinomycetota</taxon>
        <taxon>Actinomycetes</taxon>
        <taxon>Propionibacteriales</taxon>
        <taxon>Nocardioidaceae</taxon>
        <taxon>Nocardioides</taxon>
    </lineage>
</organism>
<comment type="caution">
    <text evidence="1">The sequence shown here is derived from an EMBL/GenBank/DDBJ whole genome shotgun (WGS) entry which is preliminary data.</text>
</comment>
<keyword evidence="2" id="KW-1185">Reference proteome</keyword>
<dbReference type="RefSeq" id="WP_170215492.1">
    <property type="nucleotide sequence ID" value="NZ_JBHMDG010000009.1"/>
</dbReference>
<dbReference type="EMBL" id="JBHMDG010000009">
    <property type="protein sequence ID" value="MFB9312792.1"/>
    <property type="molecule type" value="Genomic_DNA"/>
</dbReference>
<dbReference type="InterPro" id="IPR013783">
    <property type="entry name" value="Ig-like_fold"/>
</dbReference>
<accession>A0ABV5K7T7</accession>
<evidence type="ECO:0000313" key="1">
    <source>
        <dbReference type="EMBL" id="MFB9312792.1"/>
    </source>
</evidence>
<evidence type="ECO:0008006" key="3">
    <source>
        <dbReference type="Google" id="ProtNLM"/>
    </source>
</evidence>
<reference evidence="1 2" key="1">
    <citation type="submission" date="2024-09" db="EMBL/GenBank/DDBJ databases">
        <authorList>
            <person name="Sun Q."/>
            <person name="Mori K."/>
        </authorList>
    </citation>
    <scope>NUCLEOTIDE SEQUENCE [LARGE SCALE GENOMIC DNA]</scope>
    <source>
        <strain evidence="1 2">JCM 9626</strain>
    </source>
</reference>
<name>A0ABV5K7T7_9ACTN</name>
<evidence type="ECO:0000313" key="2">
    <source>
        <dbReference type="Proteomes" id="UP001589750"/>
    </source>
</evidence>
<protein>
    <recommendedName>
        <fullName evidence="3">Choice-of-anchor D domain-containing protein</fullName>
    </recommendedName>
</protein>